<sequence length="210" mass="22683">PTPPTPPRPSPPGRNRPPCSRHSPRPSCSRRCTTRASTRRSLSGTSRRRQGCAPRSARRGRGVGTPPVAGMVRSADEMEGGAGAGGAGDDMPPAKRQRVAKLPGGALYPEQDWISMHPHPIALRVQLPTDETKPEWKLDGSVVTVPELPLNLLVSTLRERILAVTGSTLSASRIRLAYGGKMLTNAQTIAVYNLEDEDLLVMSIRDTKKK</sequence>
<comment type="caution">
    <text evidence="3">The sequence shown here is derived from an EMBL/GenBank/DDBJ whole genome shotgun (WGS) entry which is preliminary data.</text>
</comment>
<protein>
    <recommendedName>
        <fullName evidence="2">Ubiquitin-like domain-containing protein</fullName>
    </recommendedName>
</protein>
<dbReference type="InterPro" id="IPR035563">
    <property type="entry name" value="SF3As1_ubi"/>
</dbReference>
<evidence type="ECO:0000313" key="4">
    <source>
        <dbReference type="Proteomes" id="UP000298327"/>
    </source>
</evidence>
<evidence type="ECO:0000259" key="2">
    <source>
        <dbReference type="PROSITE" id="PS50053"/>
    </source>
</evidence>
<dbReference type="SUPFAM" id="SSF54236">
    <property type="entry name" value="Ubiquitin-like"/>
    <property type="match status" value="1"/>
</dbReference>
<name>A0A4Y9Y8Z5_9AGAM</name>
<feature type="compositionally biased region" description="Pro residues" evidence="1">
    <location>
        <begin position="1"/>
        <end position="15"/>
    </location>
</feature>
<keyword evidence="4" id="KW-1185">Reference proteome</keyword>
<dbReference type="Proteomes" id="UP000298327">
    <property type="component" value="Unassembled WGS sequence"/>
</dbReference>
<dbReference type="PROSITE" id="PS50053">
    <property type="entry name" value="UBIQUITIN_2"/>
    <property type="match status" value="1"/>
</dbReference>
<dbReference type="InterPro" id="IPR029071">
    <property type="entry name" value="Ubiquitin-like_domsf"/>
</dbReference>
<dbReference type="Pfam" id="PF00240">
    <property type="entry name" value="ubiquitin"/>
    <property type="match status" value="1"/>
</dbReference>
<proteinExistence type="predicted"/>
<feature type="non-terminal residue" evidence="3">
    <location>
        <position position="1"/>
    </location>
</feature>
<reference evidence="3 4" key="1">
    <citation type="submission" date="2019-02" db="EMBL/GenBank/DDBJ databases">
        <title>Genome sequencing of the rare red list fungi Dentipellis fragilis.</title>
        <authorList>
            <person name="Buettner E."/>
            <person name="Kellner H."/>
        </authorList>
    </citation>
    <scope>NUCLEOTIDE SEQUENCE [LARGE SCALE GENOMIC DNA]</scope>
    <source>
        <strain evidence="3 4">DSM 105465</strain>
    </source>
</reference>
<dbReference type="EMBL" id="SEOQ01000761">
    <property type="protein sequence ID" value="TFY57299.1"/>
    <property type="molecule type" value="Genomic_DNA"/>
</dbReference>
<evidence type="ECO:0000313" key="3">
    <source>
        <dbReference type="EMBL" id="TFY57299.1"/>
    </source>
</evidence>
<feature type="compositionally biased region" description="Low complexity" evidence="1">
    <location>
        <begin position="16"/>
        <end position="45"/>
    </location>
</feature>
<organism evidence="3 4">
    <name type="scientific">Dentipellis fragilis</name>
    <dbReference type="NCBI Taxonomy" id="205917"/>
    <lineage>
        <taxon>Eukaryota</taxon>
        <taxon>Fungi</taxon>
        <taxon>Dikarya</taxon>
        <taxon>Basidiomycota</taxon>
        <taxon>Agaricomycotina</taxon>
        <taxon>Agaricomycetes</taxon>
        <taxon>Russulales</taxon>
        <taxon>Hericiaceae</taxon>
        <taxon>Dentipellis</taxon>
    </lineage>
</organism>
<dbReference type="OrthoDB" id="447637at2759"/>
<dbReference type="Gene3D" id="3.10.20.90">
    <property type="entry name" value="Phosphatidylinositol 3-kinase Catalytic Subunit, Chain A, domain 1"/>
    <property type="match status" value="1"/>
</dbReference>
<gene>
    <name evidence="3" type="ORF">EVG20_g8601</name>
</gene>
<feature type="compositionally biased region" description="Basic residues" evidence="1">
    <location>
        <begin position="46"/>
        <end position="61"/>
    </location>
</feature>
<dbReference type="CDD" id="cd01800">
    <property type="entry name" value="Ubl_SF3a120"/>
    <property type="match status" value="1"/>
</dbReference>
<dbReference type="AlphaFoldDB" id="A0A4Y9Y8Z5"/>
<accession>A0A4Y9Y8Z5</accession>
<dbReference type="InterPro" id="IPR000626">
    <property type="entry name" value="Ubiquitin-like_dom"/>
</dbReference>
<feature type="region of interest" description="Disordered" evidence="1">
    <location>
        <begin position="1"/>
        <end position="70"/>
    </location>
</feature>
<dbReference type="STRING" id="205917.A0A4Y9Y8Z5"/>
<feature type="domain" description="Ubiquitin-like" evidence="2">
    <location>
        <begin position="154"/>
        <end position="209"/>
    </location>
</feature>
<evidence type="ECO:0000256" key="1">
    <source>
        <dbReference type="SAM" id="MobiDB-lite"/>
    </source>
</evidence>